<dbReference type="EMBL" id="CP159373">
    <property type="protein sequence ID" value="XCN73208.1"/>
    <property type="molecule type" value="Genomic_DNA"/>
</dbReference>
<name>A0AAU8LVA3_9BACT</name>
<gene>
    <name evidence="1" type="ORF">Q3M24_00135</name>
</gene>
<dbReference type="KEGG" id="eaj:Q3M24_00135"/>
<accession>A0AAU8LVA3</accession>
<reference evidence="1" key="2">
    <citation type="submission" date="2024-06" db="EMBL/GenBank/DDBJ databases">
        <authorList>
            <person name="Plum-Jensen L.E."/>
            <person name="Schramm A."/>
            <person name="Marshall I.P.G."/>
        </authorList>
    </citation>
    <scope>NUCLEOTIDE SEQUENCE</scope>
    <source>
        <strain evidence="1">Rat1</strain>
    </source>
</reference>
<reference evidence="1" key="1">
    <citation type="journal article" date="2024" name="Syst. Appl. Microbiol.">
        <title>First single-strain enrichments of Electrothrix cable bacteria, description of E. aestuarii sp. nov. and E. rattekaaiensis sp. nov., and proposal of a cable bacteria taxonomy following the rules of the SeqCode.</title>
        <authorList>
            <person name="Plum-Jensen L.E."/>
            <person name="Schramm A."/>
            <person name="Marshall I.P.G."/>
        </authorList>
    </citation>
    <scope>NUCLEOTIDE SEQUENCE</scope>
    <source>
        <strain evidence="1">Rat1</strain>
    </source>
</reference>
<organism evidence="1">
    <name type="scientific">Candidatus Electrothrix aestuarii</name>
    <dbReference type="NCBI Taxonomy" id="3062594"/>
    <lineage>
        <taxon>Bacteria</taxon>
        <taxon>Pseudomonadati</taxon>
        <taxon>Thermodesulfobacteriota</taxon>
        <taxon>Desulfobulbia</taxon>
        <taxon>Desulfobulbales</taxon>
        <taxon>Desulfobulbaceae</taxon>
        <taxon>Candidatus Electrothrix</taxon>
    </lineage>
</organism>
<proteinExistence type="predicted"/>
<dbReference type="AlphaFoldDB" id="A0AAU8LVA3"/>
<evidence type="ECO:0000313" key="1">
    <source>
        <dbReference type="EMBL" id="XCN73208.1"/>
    </source>
</evidence>
<protein>
    <submittedName>
        <fullName evidence="1">Uncharacterized protein</fullName>
    </submittedName>
</protein>
<sequence length="99" mass="11682">MKVKEAVKLAKEHILDLFAEEDIRNLGLEEVEFDEEAKEWVVTLGFSRPWNELESLNNMTRGIAQFRTNQLFQRSYKVVRISDDSLHRIISVKNREVFS</sequence>